<dbReference type="GO" id="GO:0000049">
    <property type="term" value="F:tRNA binding"/>
    <property type="evidence" value="ECO:0007669"/>
    <property type="project" value="UniProtKB-UniRule"/>
</dbReference>
<feature type="domain" description="Exportin-T C-terminal" evidence="11">
    <location>
        <begin position="368"/>
        <end position="1055"/>
    </location>
</feature>
<proteinExistence type="inferred from homology"/>
<dbReference type="GO" id="GO:0016363">
    <property type="term" value="C:nuclear matrix"/>
    <property type="evidence" value="ECO:0007669"/>
    <property type="project" value="TreeGrafter"/>
</dbReference>
<evidence type="ECO:0000256" key="9">
    <source>
        <dbReference type="RuleBase" id="RU366037"/>
    </source>
</evidence>
<dbReference type="PANTHER" id="PTHR15952">
    <property type="entry name" value="EXPORTIN-T/LOS1"/>
    <property type="match status" value="1"/>
</dbReference>
<dbReference type="Proteomes" id="UP000007431">
    <property type="component" value="Unassembled WGS sequence"/>
</dbReference>
<evidence type="ECO:0000256" key="1">
    <source>
        <dbReference type="ARBA" id="ARBA00004496"/>
    </source>
</evidence>
<evidence type="ECO:0000313" key="12">
    <source>
        <dbReference type="EMBL" id="EFI97169.1"/>
    </source>
</evidence>
<reference evidence="12 13" key="1">
    <citation type="journal article" date="2010" name="Nat. Biotechnol.">
        <title>Genome sequence of the model mushroom Schizophyllum commune.</title>
        <authorList>
            <person name="Ohm R.A."/>
            <person name="de Jong J.F."/>
            <person name="Lugones L.G."/>
            <person name="Aerts A."/>
            <person name="Kothe E."/>
            <person name="Stajich J.E."/>
            <person name="de Vries R.P."/>
            <person name="Record E."/>
            <person name="Levasseur A."/>
            <person name="Baker S.E."/>
            <person name="Bartholomew K.A."/>
            <person name="Coutinho P.M."/>
            <person name="Erdmann S."/>
            <person name="Fowler T.J."/>
            <person name="Gathman A.C."/>
            <person name="Lombard V."/>
            <person name="Henrissat B."/>
            <person name="Knabe N."/>
            <person name="Kuees U."/>
            <person name="Lilly W.W."/>
            <person name="Lindquist E."/>
            <person name="Lucas S."/>
            <person name="Magnuson J.K."/>
            <person name="Piumi F."/>
            <person name="Raudaskoski M."/>
            <person name="Salamov A."/>
            <person name="Schmutz J."/>
            <person name="Schwarze F.W.M.R."/>
            <person name="vanKuyk P.A."/>
            <person name="Horton J.S."/>
            <person name="Grigoriev I.V."/>
            <person name="Woesten H.A.B."/>
        </authorList>
    </citation>
    <scope>NUCLEOTIDE SEQUENCE [LARGE SCALE GENOMIC DNA]</scope>
    <source>
        <strain evidence="13">H4-8 / FGSC 9210</strain>
    </source>
</reference>
<name>D8Q458_SCHCM</name>
<dbReference type="SUPFAM" id="SSF48371">
    <property type="entry name" value="ARM repeat"/>
    <property type="match status" value="1"/>
</dbReference>
<keyword evidence="5 9" id="KW-0963">Cytoplasm</keyword>
<dbReference type="VEuPathDB" id="FungiDB:SCHCODRAFT_02627036"/>
<evidence type="ECO:0000256" key="2">
    <source>
        <dbReference type="ARBA" id="ARBA00009466"/>
    </source>
</evidence>
<dbReference type="InterPro" id="IPR013598">
    <property type="entry name" value="Exportin-1/Importin-b-like"/>
</dbReference>
<keyword evidence="7 9" id="KW-0694">RNA-binding</keyword>
<comment type="function">
    <text evidence="9">tRNA nucleus export receptor which facilitates tRNA translocation across the nuclear pore complex.</text>
</comment>
<dbReference type="InterPro" id="IPR011989">
    <property type="entry name" value="ARM-like"/>
</dbReference>
<evidence type="ECO:0000256" key="3">
    <source>
        <dbReference type="ARBA" id="ARBA00018928"/>
    </source>
</evidence>
<dbReference type="GO" id="GO:0071528">
    <property type="term" value="P:tRNA re-export from nucleus"/>
    <property type="evidence" value="ECO:0007669"/>
    <property type="project" value="UniProtKB-UniRule"/>
</dbReference>
<keyword evidence="6 9" id="KW-0820">tRNA-binding</keyword>
<evidence type="ECO:0000313" key="13">
    <source>
        <dbReference type="Proteomes" id="UP000007431"/>
    </source>
</evidence>
<keyword evidence="4 9" id="KW-0813">Transport</keyword>
<dbReference type="OMA" id="HEMFLFG"/>
<dbReference type="FunCoup" id="D8Q458">
    <property type="interactions" value="719"/>
</dbReference>
<evidence type="ECO:0000256" key="4">
    <source>
        <dbReference type="ARBA" id="ARBA00022448"/>
    </source>
</evidence>
<dbReference type="eggNOG" id="KOG2021">
    <property type="taxonomic scope" value="Eukaryota"/>
</dbReference>
<dbReference type="GO" id="GO:0005643">
    <property type="term" value="C:nuclear pore"/>
    <property type="evidence" value="ECO:0007669"/>
    <property type="project" value="TreeGrafter"/>
</dbReference>
<dbReference type="PANTHER" id="PTHR15952:SF11">
    <property type="entry name" value="EXPORTIN-T"/>
    <property type="match status" value="1"/>
</dbReference>
<dbReference type="InParanoid" id="D8Q458"/>
<dbReference type="HOGENOM" id="CLU_004414_0_0_1"/>
<dbReference type="InterPro" id="IPR040017">
    <property type="entry name" value="XPOT"/>
</dbReference>
<dbReference type="Pfam" id="PF19282">
    <property type="entry name" value="Exportin-T"/>
    <property type="match status" value="1"/>
</dbReference>
<comment type="subcellular location">
    <subcellularLocation>
        <location evidence="1 9">Cytoplasm</location>
    </subcellularLocation>
    <subcellularLocation>
        <location evidence="9">Nucleus</location>
    </subcellularLocation>
    <text evidence="9">Shuttles between the nucleus and the cytoplasm.</text>
</comment>
<dbReference type="AlphaFoldDB" id="D8Q458"/>
<dbReference type="Pfam" id="PF08389">
    <property type="entry name" value="Xpo1"/>
    <property type="match status" value="1"/>
</dbReference>
<dbReference type="Gene3D" id="1.25.10.10">
    <property type="entry name" value="Leucine-rich Repeat Variant"/>
    <property type="match status" value="1"/>
</dbReference>
<sequence>MDVELQQVVQAINIAADPTQQASDVYQQALAYLQSIQQNGESSWRLALHLFVDQNADGTRKYPTQARFFALRVLDDFFDERLVPFDQETFSTLQQAMLAYIQSEYVFGAAEASATFLRNKFSHTLTLFFLCTYIDQWPSFFTDLFTCIQPAEGSSERTFNRHVSLLFFRVMLEISGEVADQLIKTARTFNAERHARDGRVRDAVRERDAPRINEAVLTIVSDAARRMETQRKDGSASRETEEVEEMVDLGIRTFGSYVGWIDINLTVTPTTVPLLFTLLADSSLPIRLATSVSLLRIVSKGLKEPGDKLQLLKILSLGQVIDALETKTREQQVERGTDTDEGEESYREALGKLLNVLGLELMKLIEAAEANSYLEQILPVTLRFMADEYDDTCNTVFPFLQALLTNYKRLRRASTDPLPEEKRAFLASLVQVILTKLKWDEDAEPEDLDEDENTEFENLRKDLRVFMDSVSVIDQPLVLDAVRTLVLGTFTAYQEGTQIKWNDAELAVYLIYVFGEVNKCKCRSLPKGRAAFCEAPPAVKGQPHDYSQYPLTAHGAVLFAMVQSGIVSYPHRAVSLQYFESVARYPDFFKVRKECIPPTLEAMIDSRGVHNENQNYRLRVYYLFYRFIRDGKSDISPELAVRIINSIRDLLPVEVAPIETEDKDADPLAEAVNNAAFNSHIYLHEIAGMLCSLLYKEPQEQSALLMSLVRPMMDDLSSSFETAKATQDTVAIVRVHHIIMALGNIAKGFPDMPAPPLPEGYIVPPLDVFTQTAQAILVCLEAMNVFKIIRDAARFAFARILATTGPNVTHLIPPLMTNLLTHFEPTELVDFLNFIGLLLHKLKRDIFDVLDELIGPLTDHIGRIVSQPVQGTDEERDRVETRRALINMFNSTLDSDLQGVFTSSRNNARFEQVIEMMLGFATDVSDPVTQRTAFAWMNRSVQVWGQPASGDGAPSTGIPGFERFIYERYVPAAFAVPANPAFNPKDGQSVVVLHEIANLLQKICKTRGDEAYNFFLSAFFPSQNWPADTALELTTKMRDLEPRVFRKYFHDFVRSSRGL</sequence>
<keyword evidence="8 9" id="KW-0539">Nucleus</keyword>
<dbReference type="GO" id="GO:0005737">
    <property type="term" value="C:cytoplasm"/>
    <property type="evidence" value="ECO:0007669"/>
    <property type="project" value="UniProtKB-SubCell"/>
</dbReference>
<dbReference type="STRING" id="578458.D8Q458"/>
<comment type="similarity">
    <text evidence="2 9">Belongs to the exportin family.</text>
</comment>
<evidence type="ECO:0000256" key="5">
    <source>
        <dbReference type="ARBA" id="ARBA00022490"/>
    </source>
</evidence>
<evidence type="ECO:0000256" key="7">
    <source>
        <dbReference type="ARBA" id="ARBA00022884"/>
    </source>
</evidence>
<gene>
    <name evidence="12" type="ORF">SCHCODRAFT_76467</name>
</gene>
<dbReference type="InterPro" id="IPR045546">
    <property type="entry name" value="Exportin-T_C"/>
</dbReference>
<evidence type="ECO:0000259" key="10">
    <source>
        <dbReference type="Pfam" id="PF08389"/>
    </source>
</evidence>
<evidence type="ECO:0000259" key="11">
    <source>
        <dbReference type="Pfam" id="PF19282"/>
    </source>
</evidence>
<organism evidence="13">
    <name type="scientific">Schizophyllum commune (strain H4-8 / FGSC 9210)</name>
    <name type="common">Split gill fungus</name>
    <dbReference type="NCBI Taxonomy" id="578458"/>
    <lineage>
        <taxon>Eukaryota</taxon>
        <taxon>Fungi</taxon>
        <taxon>Dikarya</taxon>
        <taxon>Basidiomycota</taxon>
        <taxon>Agaricomycotina</taxon>
        <taxon>Agaricomycetes</taxon>
        <taxon>Agaricomycetidae</taxon>
        <taxon>Agaricales</taxon>
        <taxon>Schizophyllaceae</taxon>
        <taxon>Schizophyllum</taxon>
    </lineage>
</organism>
<evidence type="ECO:0000256" key="8">
    <source>
        <dbReference type="ARBA" id="ARBA00023242"/>
    </source>
</evidence>
<dbReference type="EMBL" id="GL377306">
    <property type="protein sequence ID" value="EFI97169.1"/>
    <property type="molecule type" value="Genomic_DNA"/>
</dbReference>
<dbReference type="InterPro" id="IPR016024">
    <property type="entry name" value="ARM-type_fold"/>
</dbReference>
<evidence type="ECO:0000256" key="6">
    <source>
        <dbReference type="ARBA" id="ARBA00022555"/>
    </source>
</evidence>
<protein>
    <recommendedName>
        <fullName evidence="3 9">Exportin-T</fullName>
    </recommendedName>
    <alternativeName>
        <fullName evidence="9">Exportin(tRNA)</fullName>
    </alternativeName>
    <alternativeName>
        <fullName evidence="9">tRNA exportin</fullName>
    </alternativeName>
</protein>
<feature type="domain" description="Exportin-1/Importin-beta-like" evidence="10">
    <location>
        <begin position="115"/>
        <end position="284"/>
    </location>
</feature>
<dbReference type="GO" id="GO:0031267">
    <property type="term" value="F:small GTPase binding"/>
    <property type="evidence" value="ECO:0007669"/>
    <property type="project" value="InterPro"/>
</dbReference>
<keyword evidence="13" id="KW-1185">Reference proteome</keyword>
<accession>D8Q458</accession>